<keyword evidence="2" id="KW-0175">Coiled coil</keyword>
<dbReference type="PANTHER" id="PTHR30469:SF38">
    <property type="entry name" value="HLYD FAMILY SECRETION PROTEIN"/>
    <property type="match status" value="1"/>
</dbReference>
<dbReference type="PANTHER" id="PTHR30469">
    <property type="entry name" value="MULTIDRUG RESISTANCE PROTEIN MDTA"/>
    <property type="match status" value="1"/>
</dbReference>
<dbReference type="GO" id="GO:0015562">
    <property type="term" value="F:efflux transmembrane transporter activity"/>
    <property type="evidence" value="ECO:0007669"/>
    <property type="project" value="TreeGrafter"/>
</dbReference>
<feature type="domain" description="CusB-like beta-barrel" evidence="4">
    <location>
        <begin position="254"/>
        <end position="325"/>
    </location>
</feature>
<dbReference type="KEGG" id="lug:FPZ22_08800"/>
<dbReference type="Proteomes" id="UP000316584">
    <property type="component" value="Chromosome"/>
</dbReference>
<organism evidence="5 6">
    <name type="scientific">Luteimonas granuli</name>
    <dbReference type="NCBI Taxonomy" id="1176533"/>
    <lineage>
        <taxon>Bacteria</taxon>
        <taxon>Pseudomonadati</taxon>
        <taxon>Pseudomonadota</taxon>
        <taxon>Gammaproteobacteria</taxon>
        <taxon>Lysobacterales</taxon>
        <taxon>Lysobacteraceae</taxon>
        <taxon>Luteimonas</taxon>
    </lineage>
</organism>
<dbReference type="RefSeq" id="WP_144892234.1">
    <property type="nucleotide sequence ID" value="NZ_CP042218.1"/>
</dbReference>
<evidence type="ECO:0000256" key="1">
    <source>
        <dbReference type="ARBA" id="ARBA00009477"/>
    </source>
</evidence>
<dbReference type="Gene3D" id="1.10.287.470">
    <property type="entry name" value="Helix hairpin bin"/>
    <property type="match status" value="1"/>
</dbReference>
<feature type="transmembrane region" description="Helical" evidence="3">
    <location>
        <begin position="25"/>
        <end position="46"/>
    </location>
</feature>
<dbReference type="AlphaFoldDB" id="A0A518N4Y6"/>
<dbReference type="Gene3D" id="2.40.50.100">
    <property type="match status" value="1"/>
</dbReference>
<dbReference type="Gene3D" id="2.40.420.20">
    <property type="match status" value="1"/>
</dbReference>
<dbReference type="InterPro" id="IPR006143">
    <property type="entry name" value="RND_pump_MFP"/>
</dbReference>
<keyword evidence="3" id="KW-0472">Membrane</keyword>
<keyword evidence="3" id="KW-0812">Transmembrane</keyword>
<evidence type="ECO:0000256" key="2">
    <source>
        <dbReference type="SAM" id="Coils"/>
    </source>
</evidence>
<dbReference type="NCBIfam" id="TIGR01730">
    <property type="entry name" value="RND_mfp"/>
    <property type="match status" value="1"/>
</dbReference>
<dbReference type="Gene3D" id="2.40.30.170">
    <property type="match status" value="1"/>
</dbReference>
<dbReference type="InterPro" id="IPR058792">
    <property type="entry name" value="Beta-barrel_RND_2"/>
</dbReference>
<gene>
    <name evidence="5" type="ORF">FPZ22_08800</name>
</gene>
<evidence type="ECO:0000256" key="3">
    <source>
        <dbReference type="SAM" id="Phobius"/>
    </source>
</evidence>
<proteinExistence type="inferred from homology"/>
<dbReference type="GO" id="GO:1990281">
    <property type="term" value="C:efflux pump complex"/>
    <property type="evidence" value="ECO:0007669"/>
    <property type="project" value="TreeGrafter"/>
</dbReference>
<name>A0A518N4Y6_9GAMM</name>
<comment type="similarity">
    <text evidence="1">Belongs to the membrane fusion protein (MFP) (TC 8.A.1) family.</text>
</comment>
<keyword evidence="6" id="KW-1185">Reference proteome</keyword>
<sequence length="414" mass="42902">MNSKADLLKELRIERRPEPPPSRRGLWITLAVIVVALLAGAVWALLGGERGVEVRTAPAIAVGGAGGSGAASVLDASGYVVARRMATVSAKITGRVREVLIEEGMAVAEGQVMATLDPIDADAQNDLARAQLAATRSQVDGVRAQLVEAEANARRLSQLVQGQLVSRAQYEQAVAQRDTLRAQLATAQRSARVADEQLRISGIGVDNTIVRAPFAGVVIAKAAQPGEIVSPLSAGGGFTRTGIGTIVDMDSLEIEVDVGEAYIGRVQAKMPVEATLNAYPDWKIPAEVIAIIPTADRGKATVKVRVALKEKDPRIVPDMGVTVSFLERAPGDAGEVPRGVRVPAAAIASRDGGEVAFVVAGEAGGEVAELRTVGTTAAPGGQRTVVSGIAPGETVVLDPPASLGDGDRIRIVAE</sequence>
<dbReference type="SUPFAM" id="SSF111369">
    <property type="entry name" value="HlyD-like secretion proteins"/>
    <property type="match status" value="1"/>
</dbReference>
<evidence type="ECO:0000259" key="4">
    <source>
        <dbReference type="Pfam" id="PF25954"/>
    </source>
</evidence>
<dbReference type="OrthoDB" id="9789643at2"/>
<dbReference type="EMBL" id="CP042218">
    <property type="protein sequence ID" value="QDW66981.1"/>
    <property type="molecule type" value="Genomic_DNA"/>
</dbReference>
<feature type="coiled-coil region" evidence="2">
    <location>
        <begin position="132"/>
        <end position="197"/>
    </location>
</feature>
<reference evidence="5 6" key="1">
    <citation type="submission" date="2019-07" db="EMBL/GenBank/DDBJ databases">
        <title>Full genome sequence of Luteimonas sp. Gr-4.</title>
        <authorList>
            <person name="Im W.-T."/>
        </authorList>
    </citation>
    <scope>NUCLEOTIDE SEQUENCE [LARGE SCALE GENOMIC DNA]</scope>
    <source>
        <strain evidence="5 6">Gr-4</strain>
    </source>
</reference>
<evidence type="ECO:0000313" key="6">
    <source>
        <dbReference type="Proteomes" id="UP000316584"/>
    </source>
</evidence>
<dbReference type="Pfam" id="PF25954">
    <property type="entry name" value="Beta-barrel_RND_2"/>
    <property type="match status" value="1"/>
</dbReference>
<evidence type="ECO:0000313" key="5">
    <source>
        <dbReference type="EMBL" id="QDW66981.1"/>
    </source>
</evidence>
<protein>
    <submittedName>
        <fullName evidence="5">Efflux RND transporter periplasmic adaptor subunit</fullName>
    </submittedName>
</protein>
<keyword evidence="3" id="KW-1133">Transmembrane helix</keyword>
<accession>A0A518N4Y6</accession>